<sequence>MCQTLHFYLLGSTNGAIANGISFIRTVISIKFHGKYLGWIFLALNILWGVPMVESAVDVLPIIAACCGTFAIFFLQGIKMRLAFMTGAVCWIVNNVIVGSIGGVMLESMVLITNLITIIRLKFATKLPVAP</sequence>
<gene>
    <name evidence="2" type="ORF">PN838_07670</name>
</gene>
<dbReference type="InterPro" id="IPR019629">
    <property type="entry name" value="Uncharacterised_HI1736/YgjV"/>
</dbReference>
<keyword evidence="1" id="KW-1133">Transmembrane helix</keyword>
<keyword evidence="3" id="KW-1185">Reference proteome</keyword>
<feature type="transmembrane region" description="Helical" evidence="1">
    <location>
        <begin position="6"/>
        <end position="24"/>
    </location>
</feature>
<comment type="caution">
    <text evidence="2">The sequence shown here is derived from an EMBL/GenBank/DDBJ whole genome shotgun (WGS) entry which is preliminary data.</text>
</comment>
<dbReference type="Pfam" id="PF10688">
    <property type="entry name" value="Imp-YgjV"/>
    <property type="match status" value="1"/>
</dbReference>
<evidence type="ECO:0000313" key="2">
    <source>
        <dbReference type="EMBL" id="MDC2888662.1"/>
    </source>
</evidence>
<accession>A0ABT5FCK2</accession>
<feature type="transmembrane region" description="Helical" evidence="1">
    <location>
        <begin position="82"/>
        <end position="106"/>
    </location>
</feature>
<name>A0ABT5FCK2_9GAMM</name>
<proteinExistence type="predicted"/>
<protein>
    <submittedName>
        <fullName evidence="2">YgjV family protein</fullName>
    </submittedName>
</protein>
<evidence type="ECO:0000313" key="3">
    <source>
        <dbReference type="Proteomes" id="UP001528411"/>
    </source>
</evidence>
<keyword evidence="1" id="KW-0472">Membrane</keyword>
<feature type="transmembrane region" description="Helical" evidence="1">
    <location>
        <begin position="59"/>
        <end position="75"/>
    </location>
</feature>
<dbReference type="EMBL" id="JAQOMS010000002">
    <property type="protein sequence ID" value="MDC2888662.1"/>
    <property type="molecule type" value="Genomic_DNA"/>
</dbReference>
<organism evidence="2 3">
    <name type="scientific">Psychrosphaera algicola</name>
    <dbReference type="NCBI Taxonomy" id="3023714"/>
    <lineage>
        <taxon>Bacteria</taxon>
        <taxon>Pseudomonadati</taxon>
        <taxon>Pseudomonadota</taxon>
        <taxon>Gammaproteobacteria</taxon>
        <taxon>Alteromonadales</taxon>
        <taxon>Pseudoalteromonadaceae</taxon>
        <taxon>Psychrosphaera</taxon>
    </lineage>
</organism>
<evidence type="ECO:0000256" key="1">
    <source>
        <dbReference type="SAM" id="Phobius"/>
    </source>
</evidence>
<keyword evidence="1" id="KW-0812">Transmembrane</keyword>
<reference evidence="2 3" key="1">
    <citation type="submission" date="2023-01" db="EMBL/GenBank/DDBJ databases">
        <title>Psychrosphaera sp. nov., isolated from marine algae.</title>
        <authorList>
            <person name="Bayburt H."/>
            <person name="Choi B.J."/>
            <person name="Kim J.M."/>
            <person name="Choi D.G."/>
            <person name="Jeon C.O."/>
        </authorList>
    </citation>
    <scope>NUCLEOTIDE SEQUENCE [LARGE SCALE GENOMIC DNA]</scope>
    <source>
        <strain evidence="2 3">G1-22</strain>
    </source>
</reference>
<dbReference type="RefSeq" id="WP_272180249.1">
    <property type="nucleotide sequence ID" value="NZ_JAQOMS010000002.1"/>
</dbReference>
<dbReference type="Proteomes" id="UP001528411">
    <property type="component" value="Unassembled WGS sequence"/>
</dbReference>